<evidence type="ECO:0000313" key="2">
    <source>
        <dbReference type="Proteomes" id="UP000050911"/>
    </source>
</evidence>
<accession>A0A0R1HVK8</accession>
<name>A0A0R1HVK8_9LACO</name>
<dbReference type="EMBL" id="AZCX01000009">
    <property type="protein sequence ID" value="KRK47354.1"/>
    <property type="molecule type" value="Genomic_DNA"/>
</dbReference>
<dbReference type="Proteomes" id="UP000050911">
    <property type="component" value="Unassembled WGS sequence"/>
</dbReference>
<evidence type="ECO:0000313" key="1">
    <source>
        <dbReference type="EMBL" id="KRK47354.1"/>
    </source>
</evidence>
<protein>
    <submittedName>
        <fullName evidence="1">Uncharacterized protein</fullName>
    </submittedName>
</protein>
<dbReference type="AlphaFoldDB" id="A0A0R1HVK8"/>
<proteinExistence type="predicted"/>
<dbReference type="PATRIC" id="fig|1302272.5.peg.2522"/>
<reference evidence="1 2" key="1">
    <citation type="journal article" date="2015" name="Genome Announc.">
        <title>Expanding the biotechnology potential of lactobacilli through comparative genomics of 213 strains and associated genera.</title>
        <authorList>
            <person name="Sun Z."/>
            <person name="Harris H.M."/>
            <person name="McCann A."/>
            <person name="Guo C."/>
            <person name="Argimon S."/>
            <person name="Zhang W."/>
            <person name="Yang X."/>
            <person name="Jeffery I.B."/>
            <person name="Cooney J.C."/>
            <person name="Kagawa T.F."/>
            <person name="Liu W."/>
            <person name="Song Y."/>
            <person name="Salvetti E."/>
            <person name="Wrobel A."/>
            <person name="Rasinkangas P."/>
            <person name="Parkhill J."/>
            <person name="Rea M.C."/>
            <person name="O'Sullivan O."/>
            <person name="Ritari J."/>
            <person name="Douillard F.P."/>
            <person name="Paul Ross R."/>
            <person name="Yang R."/>
            <person name="Briner A.E."/>
            <person name="Felis G.E."/>
            <person name="de Vos W.M."/>
            <person name="Barrangou R."/>
            <person name="Klaenhammer T.R."/>
            <person name="Caufield P.W."/>
            <person name="Cui Y."/>
            <person name="Zhang H."/>
            <person name="O'Toole P.W."/>
        </authorList>
    </citation>
    <scope>NUCLEOTIDE SEQUENCE [LARGE SCALE GENOMIC DNA]</scope>
    <source>
        <strain evidence="1 2">JCM 15530</strain>
    </source>
</reference>
<comment type="caution">
    <text evidence="1">The sequence shown here is derived from an EMBL/GenBank/DDBJ whole genome shotgun (WGS) entry which is preliminary data.</text>
</comment>
<gene>
    <name evidence="1" type="ORF">FC96_GL002473</name>
</gene>
<organism evidence="1 2">
    <name type="scientific">Secundilactobacillus kimchicus JCM 15530</name>
    <dbReference type="NCBI Taxonomy" id="1302272"/>
    <lineage>
        <taxon>Bacteria</taxon>
        <taxon>Bacillati</taxon>
        <taxon>Bacillota</taxon>
        <taxon>Bacilli</taxon>
        <taxon>Lactobacillales</taxon>
        <taxon>Lactobacillaceae</taxon>
        <taxon>Secundilactobacillus</taxon>
    </lineage>
</organism>
<sequence>MRAVCFTIDRIRESKSLDFQISADYLEKLYVKREAPQKVRMFLCEKYPQIMAKSTATFEEVQFYACLIYAIYDQSSGLSIHRDTFPIKENILSTKL</sequence>
<keyword evidence="2" id="KW-1185">Reference proteome</keyword>